<accession>A0A5C1QGT8</accession>
<keyword evidence="2" id="KW-0732">Signal</keyword>
<feature type="transmembrane region" description="Helical" evidence="1">
    <location>
        <begin position="87"/>
        <end position="104"/>
    </location>
</feature>
<name>A0A5C1QGT8_9SPIO</name>
<dbReference type="Proteomes" id="UP000323824">
    <property type="component" value="Chromosome"/>
</dbReference>
<dbReference type="KEGG" id="sper:EW093_14110"/>
<keyword evidence="1" id="KW-0472">Membrane</keyword>
<reference evidence="3 4" key="2">
    <citation type="submission" date="2019-09" db="EMBL/GenBank/DDBJ databases">
        <title>Complete Genome Sequence and Methylome Analysis of free living Spirochaetas.</title>
        <authorList>
            <person name="Leshcheva N."/>
            <person name="Mikheeva N."/>
        </authorList>
    </citation>
    <scope>NUCLEOTIDE SEQUENCE [LARGE SCALE GENOMIC DNA]</scope>
    <source>
        <strain evidence="3 4">P</strain>
    </source>
</reference>
<proteinExistence type="predicted"/>
<dbReference type="EMBL" id="CP035807">
    <property type="protein sequence ID" value="QEN05786.1"/>
    <property type="molecule type" value="Genomic_DNA"/>
</dbReference>
<feature type="chain" id="PRO_5023072635" evidence="2">
    <location>
        <begin position="24"/>
        <end position="110"/>
    </location>
</feature>
<keyword evidence="1" id="KW-0812">Transmembrane</keyword>
<sequence>MKKLIALLLIFSCLNLYSEEAVAEPYKADEFSPVLHDIRRASIIFCGAFPLGYMYSSIIMDPVFNSSGVYNDLDEIEKNNKEIETKLISSLIFSGLIMFIDFIIEKVFRR</sequence>
<evidence type="ECO:0000313" key="4">
    <source>
        <dbReference type="Proteomes" id="UP000323824"/>
    </source>
</evidence>
<dbReference type="RefSeq" id="WP_149569019.1">
    <property type="nucleotide sequence ID" value="NZ_CP035807.1"/>
</dbReference>
<evidence type="ECO:0000256" key="1">
    <source>
        <dbReference type="SAM" id="Phobius"/>
    </source>
</evidence>
<keyword evidence="4" id="KW-1185">Reference proteome</keyword>
<evidence type="ECO:0000256" key="2">
    <source>
        <dbReference type="SAM" id="SignalP"/>
    </source>
</evidence>
<gene>
    <name evidence="3" type="ORF">EW093_14110</name>
</gene>
<organism evidence="3 4">
    <name type="scientific">Thiospirochaeta perfilievii</name>
    <dbReference type="NCBI Taxonomy" id="252967"/>
    <lineage>
        <taxon>Bacteria</taxon>
        <taxon>Pseudomonadati</taxon>
        <taxon>Spirochaetota</taxon>
        <taxon>Spirochaetia</taxon>
        <taxon>Spirochaetales</taxon>
        <taxon>Spirochaetaceae</taxon>
        <taxon>Thiospirochaeta</taxon>
    </lineage>
</organism>
<reference evidence="3 4" key="1">
    <citation type="submission" date="2019-02" db="EMBL/GenBank/DDBJ databases">
        <authorList>
            <person name="Fomenkov A."/>
            <person name="Dubinina G."/>
            <person name="Grabovich M."/>
            <person name="Vincze T."/>
            <person name="Roberts R.J."/>
        </authorList>
    </citation>
    <scope>NUCLEOTIDE SEQUENCE [LARGE SCALE GENOMIC DNA]</scope>
    <source>
        <strain evidence="3 4">P</strain>
    </source>
</reference>
<keyword evidence="1" id="KW-1133">Transmembrane helix</keyword>
<evidence type="ECO:0000313" key="3">
    <source>
        <dbReference type="EMBL" id="QEN05786.1"/>
    </source>
</evidence>
<protein>
    <submittedName>
        <fullName evidence="3">Uncharacterized protein</fullName>
    </submittedName>
</protein>
<dbReference type="AlphaFoldDB" id="A0A5C1QGT8"/>
<feature type="signal peptide" evidence="2">
    <location>
        <begin position="1"/>
        <end position="23"/>
    </location>
</feature>